<dbReference type="Proteomes" id="UP000053263">
    <property type="component" value="Unassembled WGS sequence"/>
</dbReference>
<dbReference type="OrthoDB" id="2802088at2759"/>
<dbReference type="EMBL" id="KN832574">
    <property type="protein sequence ID" value="KII83824.1"/>
    <property type="molecule type" value="Genomic_DNA"/>
</dbReference>
<keyword evidence="2" id="KW-1185">Reference proteome</keyword>
<dbReference type="HOGENOM" id="CLU_1378650_0_0_1"/>
<gene>
    <name evidence="1" type="ORF">PLICRDRAFT_58270</name>
</gene>
<protein>
    <submittedName>
        <fullName evidence="1">Uncharacterized protein</fullName>
    </submittedName>
</protein>
<dbReference type="AlphaFoldDB" id="A0A0C9T3G0"/>
<evidence type="ECO:0000313" key="2">
    <source>
        <dbReference type="Proteomes" id="UP000053263"/>
    </source>
</evidence>
<reference evidence="1 2" key="1">
    <citation type="submission" date="2014-06" db="EMBL/GenBank/DDBJ databases">
        <title>Evolutionary Origins and Diversification of the Mycorrhizal Mutualists.</title>
        <authorList>
            <consortium name="DOE Joint Genome Institute"/>
            <consortium name="Mycorrhizal Genomics Consortium"/>
            <person name="Kohler A."/>
            <person name="Kuo A."/>
            <person name="Nagy L.G."/>
            <person name="Floudas D."/>
            <person name="Copeland A."/>
            <person name="Barry K.W."/>
            <person name="Cichocki N."/>
            <person name="Veneault-Fourrey C."/>
            <person name="LaButti K."/>
            <person name="Lindquist E.A."/>
            <person name="Lipzen A."/>
            <person name="Lundell T."/>
            <person name="Morin E."/>
            <person name="Murat C."/>
            <person name="Riley R."/>
            <person name="Ohm R."/>
            <person name="Sun H."/>
            <person name="Tunlid A."/>
            <person name="Henrissat B."/>
            <person name="Grigoriev I.V."/>
            <person name="Hibbett D.S."/>
            <person name="Martin F."/>
        </authorList>
    </citation>
    <scope>NUCLEOTIDE SEQUENCE [LARGE SCALE GENOMIC DNA]</scope>
    <source>
        <strain evidence="1 2">FD-325 SS-3</strain>
    </source>
</reference>
<name>A0A0C9T3G0_PLICR</name>
<accession>A0A0C9T3G0</accession>
<proteinExistence type="predicted"/>
<organism evidence="1 2">
    <name type="scientific">Plicaturopsis crispa FD-325 SS-3</name>
    <dbReference type="NCBI Taxonomy" id="944288"/>
    <lineage>
        <taxon>Eukaryota</taxon>
        <taxon>Fungi</taxon>
        <taxon>Dikarya</taxon>
        <taxon>Basidiomycota</taxon>
        <taxon>Agaricomycotina</taxon>
        <taxon>Agaricomycetes</taxon>
        <taxon>Agaricomycetidae</taxon>
        <taxon>Amylocorticiales</taxon>
        <taxon>Amylocorticiaceae</taxon>
        <taxon>Plicatura</taxon>
        <taxon>Plicaturopsis crispa</taxon>
    </lineage>
</organism>
<sequence length="198" mass="20776">MVIVALATARASPTSASTSNVYLDACISPGAAPAVQDACATVCEPVFLAQSQCDGNAACTCTQAPPAVVLHCAECNLDVPEGEPRLDQVALLSARINVYKAYCGAHRYDRAATNESITANGNETDAGRAEDGDSEKRAVGCIFGLPQVMSLDAELTSPDTSSSSPMWRIFAFLACAACLLAERHRRKHSQGALSYTMS</sequence>
<evidence type="ECO:0000313" key="1">
    <source>
        <dbReference type="EMBL" id="KII83824.1"/>
    </source>
</evidence>